<proteinExistence type="predicted"/>
<dbReference type="Proteomes" id="UP000230750">
    <property type="component" value="Unassembled WGS sequence"/>
</dbReference>
<name>A0A2G8LFM9_STIJA</name>
<keyword evidence="2" id="KW-1185">Reference proteome</keyword>
<dbReference type="EMBL" id="MRZV01000095">
    <property type="protein sequence ID" value="PIK59042.1"/>
    <property type="molecule type" value="Genomic_DNA"/>
</dbReference>
<organism evidence="1 2">
    <name type="scientific">Stichopus japonicus</name>
    <name type="common">Sea cucumber</name>
    <dbReference type="NCBI Taxonomy" id="307972"/>
    <lineage>
        <taxon>Eukaryota</taxon>
        <taxon>Metazoa</taxon>
        <taxon>Echinodermata</taxon>
        <taxon>Eleutherozoa</taxon>
        <taxon>Echinozoa</taxon>
        <taxon>Holothuroidea</taxon>
        <taxon>Aspidochirotacea</taxon>
        <taxon>Aspidochirotida</taxon>
        <taxon>Stichopodidae</taxon>
        <taxon>Apostichopus</taxon>
    </lineage>
</organism>
<feature type="non-terminal residue" evidence="1">
    <location>
        <position position="169"/>
    </location>
</feature>
<protein>
    <recommendedName>
        <fullName evidence="3">C2H2-type domain-containing protein</fullName>
    </recommendedName>
</protein>
<gene>
    <name evidence="1" type="ORF">BSL78_04069</name>
</gene>
<accession>A0A2G8LFM9</accession>
<sequence>MNEGSKETTEHGLDETTPLSSVQQTKLDIFICGLCDIACNEAGDFLRHKISHDTWNGIYFCLLCKTKELSQESIHHHYLYFHNVQTLTSEEILPDNLDEVSCLSSKPHSVTQQGLDEAVNLHSKVMGAPEHIILSCDRDASTSTSSEPKISPFVCTGKERATEGREHCL</sequence>
<evidence type="ECO:0008006" key="3">
    <source>
        <dbReference type="Google" id="ProtNLM"/>
    </source>
</evidence>
<evidence type="ECO:0000313" key="2">
    <source>
        <dbReference type="Proteomes" id="UP000230750"/>
    </source>
</evidence>
<comment type="caution">
    <text evidence="1">The sequence shown here is derived from an EMBL/GenBank/DDBJ whole genome shotgun (WGS) entry which is preliminary data.</text>
</comment>
<reference evidence="1 2" key="1">
    <citation type="journal article" date="2017" name="PLoS Biol.">
        <title>The sea cucumber genome provides insights into morphological evolution and visceral regeneration.</title>
        <authorList>
            <person name="Zhang X."/>
            <person name="Sun L."/>
            <person name="Yuan J."/>
            <person name="Sun Y."/>
            <person name="Gao Y."/>
            <person name="Zhang L."/>
            <person name="Li S."/>
            <person name="Dai H."/>
            <person name="Hamel J.F."/>
            <person name="Liu C."/>
            <person name="Yu Y."/>
            <person name="Liu S."/>
            <person name="Lin W."/>
            <person name="Guo K."/>
            <person name="Jin S."/>
            <person name="Xu P."/>
            <person name="Storey K.B."/>
            <person name="Huan P."/>
            <person name="Zhang T."/>
            <person name="Zhou Y."/>
            <person name="Zhang J."/>
            <person name="Lin C."/>
            <person name="Li X."/>
            <person name="Xing L."/>
            <person name="Huo D."/>
            <person name="Sun M."/>
            <person name="Wang L."/>
            <person name="Mercier A."/>
            <person name="Li F."/>
            <person name="Yang H."/>
            <person name="Xiang J."/>
        </authorList>
    </citation>
    <scope>NUCLEOTIDE SEQUENCE [LARGE SCALE GENOMIC DNA]</scope>
    <source>
        <strain evidence="1">Shaxun</strain>
        <tissue evidence="1">Muscle</tissue>
    </source>
</reference>
<evidence type="ECO:0000313" key="1">
    <source>
        <dbReference type="EMBL" id="PIK59042.1"/>
    </source>
</evidence>
<dbReference type="AlphaFoldDB" id="A0A2G8LFM9"/>